<evidence type="ECO:0000313" key="3">
    <source>
        <dbReference type="Proteomes" id="UP000076481"/>
    </source>
</evidence>
<dbReference type="Pfam" id="PF02620">
    <property type="entry name" value="YceD"/>
    <property type="match status" value="1"/>
</dbReference>
<reference evidence="2 3" key="1">
    <citation type="submission" date="2016-03" db="EMBL/GenBank/DDBJ databases">
        <title>Speciation and ecological success in dimly lit waters: horizontal gene transfer in a green sulfur bacteria bloom unveiled by metagenomic assembly.</title>
        <authorList>
            <person name="Llorens-Mares T."/>
            <person name="Liu Z."/>
            <person name="Allen L.Z."/>
            <person name="Rusch D.B."/>
            <person name="Craig M.T."/>
            <person name="Dupont C.L."/>
            <person name="Bryant D.A."/>
            <person name="Casamayor E.O."/>
        </authorList>
    </citation>
    <scope>NUCLEOTIDE SEQUENCE [LARGE SCALE GENOMIC DNA]</scope>
    <source>
        <strain evidence="2">CIII</strain>
    </source>
</reference>
<accession>A0A165L8R8</accession>
<proteinExistence type="predicted"/>
<feature type="region of interest" description="Disordered" evidence="1">
    <location>
        <begin position="141"/>
        <end position="179"/>
    </location>
</feature>
<evidence type="ECO:0000313" key="2">
    <source>
        <dbReference type="EMBL" id="KZK73710.1"/>
    </source>
</evidence>
<comment type="caution">
    <text evidence="2">The sequence shown here is derived from an EMBL/GenBank/DDBJ whole genome shotgun (WGS) entry which is preliminary data.</text>
</comment>
<dbReference type="Proteomes" id="UP000076481">
    <property type="component" value="Unassembled WGS sequence"/>
</dbReference>
<sequence>MHKEHALIAIRTTALMQGCRDFDFTCTAGDFKDPEIKEAGFSGPVRVKVTAERAGSEIALLIETVAGCDFACDICLAPIHRELNGSYRLFFDCSDSGAQETPEADSDEYRILDRTAVEIDLTEDVRETLRLSVPMKVTCTGNPDCRLYTGTQEEQDEQASEGSRSSWKDGLEKLKKKYR</sequence>
<dbReference type="AlphaFoldDB" id="A0A165L8R8"/>
<name>A0A165L8R8_PELLU</name>
<protein>
    <recommendedName>
        <fullName evidence="4">DUF177 domain-containing protein</fullName>
    </recommendedName>
</protein>
<dbReference type="EMBL" id="LVWG01000034">
    <property type="protein sequence ID" value="KZK73710.1"/>
    <property type="molecule type" value="Genomic_DNA"/>
</dbReference>
<dbReference type="InterPro" id="IPR003772">
    <property type="entry name" value="YceD"/>
</dbReference>
<organism evidence="2 3">
    <name type="scientific">Pelodictyon luteolum</name>
    <dbReference type="NCBI Taxonomy" id="1100"/>
    <lineage>
        <taxon>Bacteria</taxon>
        <taxon>Pseudomonadati</taxon>
        <taxon>Chlorobiota</taxon>
        <taxon>Chlorobiia</taxon>
        <taxon>Chlorobiales</taxon>
        <taxon>Chlorobiaceae</taxon>
        <taxon>Chlorobium/Pelodictyon group</taxon>
        <taxon>Pelodictyon</taxon>
    </lineage>
</organism>
<evidence type="ECO:0000256" key="1">
    <source>
        <dbReference type="SAM" id="MobiDB-lite"/>
    </source>
</evidence>
<gene>
    <name evidence="2" type="ORF">A3K90_00870</name>
</gene>
<dbReference type="RefSeq" id="WP_303682150.1">
    <property type="nucleotide sequence ID" value="NZ_LVWG01000034.1"/>
</dbReference>
<evidence type="ECO:0008006" key="4">
    <source>
        <dbReference type="Google" id="ProtNLM"/>
    </source>
</evidence>